<evidence type="ECO:0000259" key="2">
    <source>
        <dbReference type="PROSITE" id="PS51782"/>
    </source>
</evidence>
<dbReference type="EMBL" id="PYLZ01000002">
    <property type="protein sequence ID" value="PSW25806.1"/>
    <property type="molecule type" value="Genomic_DNA"/>
</dbReference>
<dbReference type="OrthoDB" id="9815002at2"/>
<protein>
    <submittedName>
        <fullName evidence="3">Lytic transglycosylase</fullName>
    </submittedName>
</protein>
<gene>
    <name evidence="3" type="ORF">C9I94_04330</name>
</gene>
<organism evidence="3 4">
    <name type="scientific">Photobacterium swingsii</name>
    <dbReference type="NCBI Taxonomy" id="680026"/>
    <lineage>
        <taxon>Bacteria</taxon>
        <taxon>Pseudomonadati</taxon>
        <taxon>Pseudomonadota</taxon>
        <taxon>Gammaproteobacteria</taxon>
        <taxon>Vibrionales</taxon>
        <taxon>Vibrionaceae</taxon>
        <taxon>Photobacterium</taxon>
    </lineage>
</organism>
<dbReference type="SUPFAM" id="SSF53955">
    <property type="entry name" value="Lysozyme-like"/>
    <property type="match status" value="1"/>
</dbReference>
<comment type="caution">
    <text evidence="3">The sequence shown here is derived from an EMBL/GenBank/DDBJ whole genome shotgun (WGS) entry which is preliminary data.</text>
</comment>
<dbReference type="SUPFAM" id="SSF54106">
    <property type="entry name" value="LysM domain"/>
    <property type="match status" value="1"/>
</dbReference>
<dbReference type="PROSITE" id="PS51257">
    <property type="entry name" value="PROKAR_LIPOPROTEIN"/>
    <property type="match status" value="1"/>
</dbReference>
<comment type="similarity">
    <text evidence="1">Belongs to the transglycosylase Slt family.</text>
</comment>
<accession>A0A2T3PA31</accession>
<evidence type="ECO:0000256" key="1">
    <source>
        <dbReference type="ARBA" id="ARBA00007734"/>
    </source>
</evidence>
<dbReference type="SMART" id="SM00257">
    <property type="entry name" value="LysM"/>
    <property type="match status" value="1"/>
</dbReference>
<dbReference type="RefSeq" id="WP_107302464.1">
    <property type="nucleotide sequence ID" value="NZ_AP024852.1"/>
</dbReference>
<dbReference type="InterPro" id="IPR018392">
    <property type="entry name" value="LysM"/>
</dbReference>
<dbReference type="Gene3D" id="3.10.350.10">
    <property type="entry name" value="LysM domain"/>
    <property type="match status" value="1"/>
</dbReference>
<dbReference type="AlphaFoldDB" id="A0A2T3PA31"/>
<dbReference type="PROSITE" id="PS51782">
    <property type="entry name" value="LYSM"/>
    <property type="match status" value="1"/>
</dbReference>
<dbReference type="CDD" id="cd00118">
    <property type="entry name" value="LysM"/>
    <property type="match status" value="1"/>
</dbReference>
<dbReference type="InterPro" id="IPR008258">
    <property type="entry name" value="Transglycosylase_SLT_dom_1"/>
</dbReference>
<dbReference type="Pfam" id="PF01464">
    <property type="entry name" value="SLT"/>
    <property type="match status" value="1"/>
</dbReference>
<dbReference type="Proteomes" id="UP000240481">
    <property type="component" value="Unassembled WGS sequence"/>
</dbReference>
<name>A0A2T3PA31_9GAMM</name>
<keyword evidence="4" id="KW-1185">Reference proteome</keyword>
<evidence type="ECO:0000313" key="4">
    <source>
        <dbReference type="Proteomes" id="UP000240481"/>
    </source>
</evidence>
<feature type="domain" description="LysM" evidence="2">
    <location>
        <begin position="373"/>
        <end position="416"/>
    </location>
</feature>
<dbReference type="CDD" id="cd16894">
    <property type="entry name" value="MltD-like"/>
    <property type="match status" value="1"/>
</dbReference>
<reference evidence="3 4" key="1">
    <citation type="submission" date="2018-01" db="EMBL/GenBank/DDBJ databases">
        <title>Whole genome sequencing of Histamine producing bacteria.</title>
        <authorList>
            <person name="Butler K."/>
        </authorList>
    </citation>
    <scope>NUCLEOTIDE SEQUENCE [LARGE SCALE GENOMIC DNA]</scope>
    <source>
        <strain evidence="3 4">DSM 24669</strain>
    </source>
</reference>
<dbReference type="InterPro" id="IPR036779">
    <property type="entry name" value="LysM_dom_sf"/>
</dbReference>
<proteinExistence type="inferred from homology"/>
<dbReference type="PANTHER" id="PTHR37423">
    <property type="entry name" value="SOLUBLE LYTIC MUREIN TRANSGLYCOSYLASE-RELATED"/>
    <property type="match status" value="1"/>
</dbReference>
<dbReference type="Gene3D" id="1.10.530.10">
    <property type="match status" value="1"/>
</dbReference>
<dbReference type="PANTHER" id="PTHR37423:SF2">
    <property type="entry name" value="MEMBRANE-BOUND LYTIC MUREIN TRANSGLYCOSYLASE C"/>
    <property type="match status" value="1"/>
</dbReference>
<evidence type="ECO:0000313" key="3">
    <source>
        <dbReference type="EMBL" id="PSW25806.1"/>
    </source>
</evidence>
<dbReference type="Pfam" id="PF01476">
    <property type="entry name" value="LysM"/>
    <property type="match status" value="1"/>
</dbReference>
<sequence>MMLIKQMQQASITLLLAILTLSGCQTVPTEAEQAALQAEQERIALNLAIQPDDYAKRCEISHHEFDGSYIATGSVPHYLYSSPLHHSASSVIQKEAARLQYDMWDKLAANMDMPIPNNRRIRYYRKWFIDKPEHIDTVTQRAQPFLFYIYEQVEARDLPIEIVLLPFIESSFDQYAYSSQGASGLWQITRATGKTFGLKYWQGYDGRRDIVASTDAALDLLEYLHKKFKGNWLHAIAAYNTGEGRVRNAIRKNKAAGKPTDFWSLQLPKETRLYVPKLLAMSSIVQHKNHYGLPLNSIAAQPVVTEVVVNRRVKLKTIAKDAKMNSRDLFALNPGYTGGYTVKGRDNKLLLPRNTLPSFYSSNSQRYTKHHFQIHRIKAGDSLNEIAQINNTTVSSLRQLNDLTGSFITAGQQIIVPPK</sequence>
<dbReference type="InterPro" id="IPR023346">
    <property type="entry name" value="Lysozyme-like_dom_sf"/>
</dbReference>